<name>A0A062XRI7_9BACT</name>
<reference evidence="3 4" key="1">
    <citation type="submission" date="2014-04" db="EMBL/GenBank/DDBJ databases">
        <title>The Genome Sequence of Thermoanaerobaculum aquaticum MP-01, The First Cultivated Group 23 Acidobacterium.</title>
        <authorList>
            <person name="Stamps B.W."/>
            <person name="Losey N.A."/>
            <person name="Lawson P.A."/>
            <person name="Stevenson B.S."/>
        </authorList>
    </citation>
    <scope>NUCLEOTIDE SEQUENCE [LARGE SCALE GENOMIC DNA]</scope>
    <source>
        <strain evidence="3 4">MP-01</strain>
    </source>
</reference>
<keyword evidence="1" id="KW-0059">Arsenical resistance</keyword>
<proteinExistence type="predicted"/>
<dbReference type="OrthoDB" id="9784339at2"/>
<evidence type="ECO:0000313" key="3">
    <source>
        <dbReference type="EMBL" id="KDA53413.1"/>
    </source>
</evidence>
<keyword evidence="4" id="KW-1185">Reference proteome</keyword>
<dbReference type="Pfam" id="PF01451">
    <property type="entry name" value="LMWPc"/>
    <property type="match status" value="1"/>
</dbReference>
<evidence type="ECO:0000259" key="2">
    <source>
        <dbReference type="SMART" id="SM00226"/>
    </source>
</evidence>
<feature type="domain" description="Phosphotyrosine protein phosphatase I" evidence="2">
    <location>
        <begin position="4"/>
        <end position="138"/>
    </location>
</feature>
<dbReference type="CDD" id="cd16345">
    <property type="entry name" value="LMWP_ArsC"/>
    <property type="match status" value="1"/>
</dbReference>
<organism evidence="3 4">
    <name type="scientific">Thermoanaerobaculum aquaticum</name>
    <dbReference type="NCBI Taxonomy" id="1312852"/>
    <lineage>
        <taxon>Bacteria</taxon>
        <taxon>Pseudomonadati</taxon>
        <taxon>Acidobacteriota</taxon>
        <taxon>Thermoanaerobaculia</taxon>
        <taxon>Thermoanaerobaculales</taxon>
        <taxon>Thermoanaerobaculaceae</taxon>
        <taxon>Thermoanaerobaculum</taxon>
    </lineage>
</organism>
<protein>
    <recommendedName>
        <fullName evidence="2">Phosphotyrosine protein phosphatase I domain-containing protein</fullName>
    </recommendedName>
</protein>
<dbReference type="SUPFAM" id="SSF52788">
    <property type="entry name" value="Phosphotyrosine protein phosphatases I"/>
    <property type="match status" value="1"/>
</dbReference>
<dbReference type="InterPro" id="IPR036196">
    <property type="entry name" value="Ptyr_pPase_sf"/>
</dbReference>
<dbReference type="RefSeq" id="WP_053335130.1">
    <property type="nucleotide sequence ID" value="NZ_JMFG01000022.1"/>
</dbReference>
<dbReference type="Proteomes" id="UP000027284">
    <property type="component" value="Unassembled WGS sequence"/>
</dbReference>
<evidence type="ECO:0000313" key="4">
    <source>
        <dbReference type="Proteomes" id="UP000027284"/>
    </source>
</evidence>
<accession>A0A062XRI7</accession>
<dbReference type="PANTHER" id="PTHR43428:SF1">
    <property type="entry name" value="ARSENATE REDUCTASE"/>
    <property type="match status" value="1"/>
</dbReference>
<dbReference type="STRING" id="1312852.EG19_05685"/>
<dbReference type="InterPro" id="IPR023485">
    <property type="entry name" value="Ptyr_pPase"/>
</dbReference>
<dbReference type="PANTHER" id="PTHR43428">
    <property type="entry name" value="ARSENATE REDUCTASE"/>
    <property type="match status" value="1"/>
</dbReference>
<comment type="caution">
    <text evidence="3">The sequence shown here is derived from an EMBL/GenBank/DDBJ whole genome shotgun (WGS) entry which is preliminary data.</text>
</comment>
<dbReference type="GO" id="GO:0046685">
    <property type="term" value="P:response to arsenic-containing substance"/>
    <property type="evidence" value="ECO:0007669"/>
    <property type="project" value="UniProtKB-KW"/>
</dbReference>
<dbReference type="Gene3D" id="3.40.50.2300">
    <property type="match status" value="1"/>
</dbReference>
<dbReference type="EMBL" id="JMFG01000022">
    <property type="protein sequence ID" value="KDA53413.1"/>
    <property type="molecule type" value="Genomic_DNA"/>
</dbReference>
<dbReference type="SMART" id="SM00226">
    <property type="entry name" value="LMWPc"/>
    <property type="match status" value="1"/>
</dbReference>
<sequence>MQKYRVLILCTGNSCRSQMAEGWVRHLLGDRVEVASAGTHPAGYVHPMAIKVMAEEGVIISRQRSKSVAQFANDTWDLVITVCDSAREECPYFPGAKEQIHISFPDPALVGGPREIQEEAYRTVRDAIRQRLVPEVERRCRAGASGSAGAAEAASES</sequence>
<evidence type="ECO:0000256" key="1">
    <source>
        <dbReference type="ARBA" id="ARBA00022849"/>
    </source>
</evidence>
<gene>
    <name evidence="3" type="ORF">EG19_05685</name>
</gene>
<dbReference type="AlphaFoldDB" id="A0A062XRI7"/>